<dbReference type="STRING" id="9402.L5KM05"/>
<feature type="region of interest" description="Disordered" evidence="1">
    <location>
        <begin position="35"/>
        <end position="65"/>
    </location>
</feature>
<dbReference type="AlphaFoldDB" id="L5KM05"/>
<sequence>MLTASLCGAGGEDGLSRGSLRFCLWRHSLATVQADQAEQTSAHSPGNLASSSPPARSDQRASHQEDDVDLEALMNDMNSSMESLFPASSMQSDTVPLRQNGQHTHGQPPPAGARPLQPQASGRQKVQRSQPVHILAARRLQEQDQQFRTSSLPAIPNPFPELTGTRSPPGLEPSSLPPPPPPPPPPPSQVTIAKQGKRGAGRWLTFSTVEQGPYHGSDFDHDLLQVEAFPLDPEDDSHLFKPVVCTLKEDCEVLILRPCPPGGNRGPESR</sequence>
<accession>L5KM05</accession>
<feature type="region of interest" description="Disordered" evidence="1">
    <location>
        <begin position="86"/>
        <end position="130"/>
    </location>
</feature>
<feature type="compositionally biased region" description="Pro residues" evidence="1">
    <location>
        <begin position="175"/>
        <end position="188"/>
    </location>
</feature>
<feature type="compositionally biased region" description="Polar residues" evidence="1">
    <location>
        <begin position="35"/>
        <end position="54"/>
    </location>
</feature>
<protein>
    <submittedName>
        <fullName evidence="2">Growth factor receptor-bound protein 10</fullName>
    </submittedName>
</protein>
<name>L5KM05_PTEAL</name>
<evidence type="ECO:0000313" key="2">
    <source>
        <dbReference type="EMBL" id="ELK12689.1"/>
    </source>
</evidence>
<feature type="compositionally biased region" description="Polar residues" evidence="1">
    <location>
        <begin position="143"/>
        <end position="152"/>
    </location>
</feature>
<evidence type="ECO:0000256" key="1">
    <source>
        <dbReference type="SAM" id="MobiDB-lite"/>
    </source>
</evidence>
<dbReference type="InParanoid" id="L5KM05"/>
<proteinExistence type="predicted"/>
<feature type="compositionally biased region" description="Polar residues" evidence="1">
    <location>
        <begin position="118"/>
        <end position="130"/>
    </location>
</feature>
<gene>
    <name evidence="2" type="ORF">PAL_GLEAN10022036</name>
</gene>
<organism evidence="2 3">
    <name type="scientific">Pteropus alecto</name>
    <name type="common">Black flying fox</name>
    <dbReference type="NCBI Taxonomy" id="9402"/>
    <lineage>
        <taxon>Eukaryota</taxon>
        <taxon>Metazoa</taxon>
        <taxon>Chordata</taxon>
        <taxon>Craniata</taxon>
        <taxon>Vertebrata</taxon>
        <taxon>Euteleostomi</taxon>
        <taxon>Mammalia</taxon>
        <taxon>Eutheria</taxon>
        <taxon>Laurasiatheria</taxon>
        <taxon>Chiroptera</taxon>
        <taxon>Yinpterochiroptera</taxon>
        <taxon>Pteropodoidea</taxon>
        <taxon>Pteropodidae</taxon>
        <taxon>Pteropodinae</taxon>
        <taxon>Pteropus</taxon>
    </lineage>
</organism>
<keyword evidence="3" id="KW-1185">Reference proteome</keyword>
<reference evidence="3" key="1">
    <citation type="journal article" date="2013" name="Science">
        <title>Comparative analysis of bat genomes provides insight into the evolution of flight and immunity.</title>
        <authorList>
            <person name="Zhang G."/>
            <person name="Cowled C."/>
            <person name="Shi Z."/>
            <person name="Huang Z."/>
            <person name="Bishop-Lilly K.A."/>
            <person name="Fang X."/>
            <person name="Wynne J.W."/>
            <person name="Xiong Z."/>
            <person name="Baker M.L."/>
            <person name="Zhao W."/>
            <person name="Tachedjian M."/>
            <person name="Zhu Y."/>
            <person name="Zhou P."/>
            <person name="Jiang X."/>
            <person name="Ng J."/>
            <person name="Yang L."/>
            <person name="Wu L."/>
            <person name="Xiao J."/>
            <person name="Feng Y."/>
            <person name="Chen Y."/>
            <person name="Sun X."/>
            <person name="Zhang Y."/>
            <person name="Marsh G.A."/>
            <person name="Crameri G."/>
            <person name="Broder C.C."/>
            <person name="Frey K.G."/>
            <person name="Wang L.F."/>
            <person name="Wang J."/>
        </authorList>
    </citation>
    <scope>NUCLEOTIDE SEQUENCE [LARGE SCALE GENOMIC DNA]</scope>
</reference>
<dbReference type="EMBL" id="KB030660">
    <property type="protein sequence ID" value="ELK12689.1"/>
    <property type="molecule type" value="Genomic_DNA"/>
</dbReference>
<feature type="compositionally biased region" description="Polar residues" evidence="1">
    <location>
        <begin position="86"/>
        <end position="105"/>
    </location>
</feature>
<evidence type="ECO:0000313" key="3">
    <source>
        <dbReference type="Proteomes" id="UP000010552"/>
    </source>
</evidence>
<dbReference type="Proteomes" id="UP000010552">
    <property type="component" value="Unassembled WGS sequence"/>
</dbReference>
<feature type="region of interest" description="Disordered" evidence="1">
    <location>
        <begin position="143"/>
        <end position="199"/>
    </location>
</feature>
<keyword evidence="2" id="KW-0675">Receptor</keyword>